<protein>
    <submittedName>
        <fullName evidence="2">Uncharacterized protein</fullName>
    </submittedName>
</protein>
<feature type="transmembrane region" description="Helical" evidence="1">
    <location>
        <begin position="47"/>
        <end position="68"/>
    </location>
</feature>
<evidence type="ECO:0000256" key="1">
    <source>
        <dbReference type="SAM" id="Phobius"/>
    </source>
</evidence>
<keyword evidence="1" id="KW-0472">Membrane</keyword>
<dbReference type="Proteomes" id="UP000202440">
    <property type="component" value="Chromosome"/>
</dbReference>
<feature type="transmembrane region" description="Helical" evidence="1">
    <location>
        <begin position="9"/>
        <end position="27"/>
    </location>
</feature>
<keyword evidence="3" id="KW-1185">Reference proteome</keyword>
<name>A0A222FKX8_9GAMM</name>
<dbReference type="AlphaFoldDB" id="A0A222FKX8"/>
<evidence type="ECO:0000313" key="3">
    <source>
        <dbReference type="Proteomes" id="UP000202440"/>
    </source>
</evidence>
<accession>A0A222FKX8</accession>
<dbReference type="KEGG" id="bsan:CHH28_11010"/>
<reference evidence="2 3" key="1">
    <citation type="submission" date="2017-07" db="EMBL/GenBank/DDBJ databases">
        <title>Annotated genome sequence of Bacterioplanes sanyensis isolated from Red Sea.</title>
        <authorList>
            <person name="Rehman Z.U."/>
        </authorList>
    </citation>
    <scope>NUCLEOTIDE SEQUENCE [LARGE SCALE GENOMIC DNA]</scope>
    <source>
        <strain evidence="2 3">NV9</strain>
    </source>
</reference>
<dbReference type="EMBL" id="CP022530">
    <property type="protein sequence ID" value="ASP39174.1"/>
    <property type="molecule type" value="Genomic_DNA"/>
</dbReference>
<keyword evidence="1" id="KW-1133">Transmembrane helix</keyword>
<evidence type="ECO:0000313" key="2">
    <source>
        <dbReference type="EMBL" id="ASP39174.1"/>
    </source>
</evidence>
<proteinExistence type="predicted"/>
<gene>
    <name evidence="2" type="ORF">CHH28_11010</name>
</gene>
<sequence>MLWSRSFKQFAYGMATILFLVSVAIFFSDPSAPGTTLNLGGLQQSEASLLLSGIGIALILMYHFFSHIMRRLSAVKKMDGDW</sequence>
<keyword evidence="1" id="KW-0812">Transmembrane</keyword>
<organism evidence="2 3">
    <name type="scientific">Bacterioplanes sanyensis</name>
    <dbReference type="NCBI Taxonomy" id="1249553"/>
    <lineage>
        <taxon>Bacteria</taxon>
        <taxon>Pseudomonadati</taxon>
        <taxon>Pseudomonadota</taxon>
        <taxon>Gammaproteobacteria</taxon>
        <taxon>Oceanospirillales</taxon>
        <taxon>Oceanospirillaceae</taxon>
        <taxon>Bacterioplanes</taxon>
    </lineage>
</organism>